<evidence type="ECO:0000313" key="1">
    <source>
        <dbReference type="EMBL" id="PSJ05221.1"/>
    </source>
</evidence>
<dbReference type="EMBL" id="PXXO01000007">
    <property type="protein sequence ID" value="PSJ05221.1"/>
    <property type="molecule type" value="Genomic_DNA"/>
</dbReference>
<accession>A0A2P7MVK3</accession>
<name>A0A2P7MVK3_9CYAN</name>
<protein>
    <submittedName>
        <fullName evidence="1">Uncharacterized protein</fullName>
    </submittedName>
</protein>
<sequence>MASLTGAELDDLQSFLKDWLRHTGRTQADLRRALQAASIRMPVLLEVLQRTHNRDGLPGLAQQLCGVEELWQNEDGAGQSEGAGRLGLEASLGQLDLLLQEIRQDQQT</sequence>
<evidence type="ECO:0000313" key="2">
    <source>
        <dbReference type="Proteomes" id="UP000243002"/>
    </source>
</evidence>
<gene>
    <name evidence="1" type="ORF">C7K55_07775</name>
</gene>
<organism evidence="1 2">
    <name type="scientific">Cyanobium usitatum str. Tous</name>
    <dbReference type="NCBI Taxonomy" id="2116684"/>
    <lineage>
        <taxon>Bacteria</taxon>
        <taxon>Bacillati</taxon>
        <taxon>Cyanobacteriota</taxon>
        <taxon>Cyanophyceae</taxon>
        <taxon>Synechococcales</taxon>
        <taxon>Prochlorococcaceae</taxon>
        <taxon>Cyanobium</taxon>
    </lineage>
</organism>
<dbReference type="OrthoDB" id="557189at2"/>
<dbReference type="RefSeq" id="WP_106502846.1">
    <property type="nucleotide sequence ID" value="NZ_PXXO01000007.1"/>
</dbReference>
<reference evidence="1 2" key="1">
    <citation type="journal article" date="2018" name="Environ. Microbiol.">
        <title>Ecological and genomic features of two widespread freshwater picocyanobacteria.</title>
        <authorList>
            <person name="Cabello-Yeves P.J."/>
            <person name="Picazo A."/>
            <person name="Camacho A."/>
            <person name="Callieri C."/>
            <person name="Rosselli R."/>
            <person name="Roda-Garcia J.J."/>
            <person name="Coutinho F.H."/>
            <person name="Rodriguez-Valera F."/>
        </authorList>
    </citation>
    <scope>NUCLEOTIDE SEQUENCE [LARGE SCALE GENOMIC DNA]</scope>
    <source>
        <strain evidence="1 2">Tous</strain>
    </source>
</reference>
<dbReference type="AlphaFoldDB" id="A0A2P7MVK3"/>
<proteinExistence type="predicted"/>
<dbReference type="Proteomes" id="UP000243002">
    <property type="component" value="Unassembled WGS sequence"/>
</dbReference>
<keyword evidence="2" id="KW-1185">Reference proteome</keyword>
<comment type="caution">
    <text evidence="1">The sequence shown here is derived from an EMBL/GenBank/DDBJ whole genome shotgun (WGS) entry which is preliminary data.</text>
</comment>